<organism evidence="2 3">
    <name type="scientific">Aspergillus cavernicola</name>
    <dbReference type="NCBI Taxonomy" id="176166"/>
    <lineage>
        <taxon>Eukaryota</taxon>
        <taxon>Fungi</taxon>
        <taxon>Dikarya</taxon>
        <taxon>Ascomycota</taxon>
        <taxon>Pezizomycotina</taxon>
        <taxon>Eurotiomycetes</taxon>
        <taxon>Eurotiomycetidae</taxon>
        <taxon>Eurotiales</taxon>
        <taxon>Aspergillaceae</taxon>
        <taxon>Aspergillus</taxon>
        <taxon>Aspergillus subgen. Nidulantes</taxon>
    </lineage>
</organism>
<keyword evidence="3" id="KW-1185">Reference proteome</keyword>
<evidence type="ECO:0000313" key="3">
    <source>
        <dbReference type="Proteomes" id="UP001610335"/>
    </source>
</evidence>
<sequence length="117" mass="12246">MISTIPKTVLLSLSLSTATLAAVQAKFNRYFETGCPSLESAATIVEGYCTNLESFPTISLDAYVTSGECEDPTTSPVLSLFADPGCETGLLLDVAIGAEAQCVEAEITIESLTITCV</sequence>
<keyword evidence="1" id="KW-0732">Signal</keyword>
<gene>
    <name evidence="2" type="ORF">BDW59DRAFT_66223</name>
</gene>
<feature type="signal peptide" evidence="1">
    <location>
        <begin position="1"/>
        <end position="25"/>
    </location>
</feature>
<evidence type="ECO:0000313" key="2">
    <source>
        <dbReference type="EMBL" id="KAL2826270.1"/>
    </source>
</evidence>
<comment type="caution">
    <text evidence="2">The sequence shown here is derived from an EMBL/GenBank/DDBJ whole genome shotgun (WGS) entry which is preliminary data.</text>
</comment>
<protein>
    <submittedName>
        <fullName evidence="2">Uncharacterized protein</fullName>
    </submittedName>
</protein>
<reference evidence="2 3" key="1">
    <citation type="submission" date="2024-07" db="EMBL/GenBank/DDBJ databases">
        <title>Section-level genome sequencing and comparative genomics of Aspergillus sections Usti and Cavernicolus.</title>
        <authorList>
            <consortium name="Lawrence Berkeley National Laboratory"/>
            <person name="Nybo J.L."/>
            <person name="Vesth T.C."/>
            <person name="Theobald S."/>
            <person name="Frisvad J.C."/>
            <person name="Larsen T.O."/>
            <person name="Kjaerboelling I."/>
            <person name="Rothschild-Mancinelli K."/>
            <person name="Lyhne E.K."/>
            <person name="Kogle M.E."/>
            <person name="Barry K."/>
            <person name="Clum A."/>
            <person name="Na H."/>
            <person name="Ledsgaard L."/>
            <person name="Lin J."/>
            <person name="Lipzen A."/>
            <person name="Kuo A."/>
            <person name="Riley R."/>
            <person name="Mondo S."/>
            <person name="LaButti K."/>
            <person name="Haridas S."/>
            <person name="Pangalinan J."/>
            <person name="Salamov A.A."/>
            <person name="Simmons B.A."/>
            <person name="Magnuson J.K."/>
            <person name="Chen J."/>
            <person name="Drula E."/>
            <person name="Henrissat B."/>
            <person name="Wiebenga A."/>
            <person name="Lubbers R.J."/>
            <person name="Gomes A.C."/>
            <person name="Makela M.R."/>
            <person name="Stajich J."/>
            <person name="Grigoriev I.V."/>
            <person name="Mortensen U.H."/>
            <person name="De vries R.P."/>
            <person name="Baker S.E."/>
            <person name="Andersen M.R."/>
        </authorList>
    </citation>
    <scope>NUCLEOTIDE SEQUENCE [LARGE SCALE GENOMIC DNA]</scope>
    <source>
        <strain evidence="2 3">CBS 600.67</strain>
    </source>
</reference>
<accession>A0ABR4IEV6</accession>
<name>A0ABR4IEV6_9EURO</name>
<proteinExistence type="predicted"/>
<dbReference type="Proteomes" id="UP001610335">
    <property type="component" value="Unassembled WGS sequence"/>
</dbReference>
<evidence type="ECO:0000256" key="1">
    <source>
        <dbReference type="SAM" id="SignalP"/>
    </source>
</evidence>
<dbReference type="EMBL" id="JBFXLS010000031">
    <property type="protein sequence ID" value="KAL2826270.1"/>
    <property type="molecule type" value="Genomic_DNA"/>
</dbReference>
<feature type="chain" id="PRO_5046073724" evidence="1">
    <location>
        <begin position="26"/>
        <end position="117"/>
    </location>
</feature>